<evidence type="ECO:0000313" key="3">
    <source>
        <dbReference type="EMBL" id="SIS46393.1"/>
    </source>
</evidence>
<dbReference type="PANTHER" id="PTHR13847">
    <property type="entry name" value="SARCOSINE DEHYDROGENASE-RELATED"/>
    <property type="match status" value="1"/>
</dbReference>
<dbReference type="EMBL" id="FTOE01000001">
    <property type="protein sequence ID" value="SIS46393.1"/>
    <property type="molecule type" value="Genomic_DNA"/>
</dbReference>
<protein>
    <submittedName>
        <fullName evidence="3">Gamma-glutamylputrescine oxidase</fullName>
    </submittedName>
</protein>
<dbReference type="RefSeq" id="WP_054343009.1">
    <property type="nucleotide sequence ID" value="NZ_FTOE01000001.1"/>
</dbReference>
<feature type="domain" description="FAD dependent oxidoreductase" evidence="2">
    <location>
        <begin position="43"/>
        <end position="394"/>
    </location>
</feature>
<accession>A0A1N7JAK3</accession>
<evidence type="ECO:0000256" key="1">
    <source>
        <dbReference type="ARBA" id="ARBA00023002"/>
    </source>
</evidence>
<dbReference type="AlphaFoldDB" id="A0A1N7JAK3"/>
<evidence type="ECO:0000313" key="4">
    <source>
        <dbReference type="Proteomes" id="UP000185999"/>
    </source>
</evidence>
<dbReference type="InterPro" id="IPR006076">
    <property type="entry name" value="FAD-dep_OxRdtase"/>
</dbReference>
<sequence>MSLAGYESSYYTDSANRKDDSPELLSGFGREFRGELKGEVSTDVCIIGAGYTGLSAALHLAEKGYTVTLLEAERVGWGASGRNGGQVCPGHNMGHEALKAKVGDVAAKALWDMSIESVYLVKQLIKQHDIQCDLKQGILHVAAKPAHVSAIRRSVEHKQRILGYDAIHYLPKDEVQAMLGTDHFYAGEYWTQGAHLHPLNYALGLADAAVRAGVIIHENSRVTDYHGGADATVNTAHGRVKARYILLACNGYLGDLEPRVAAKIMPINNFILATEPLSDELCRKINRDDVAVADSKFVINYFKLSADNRLLWGGGENYTTHFPKDIGSFVRKYMLEVYPELADVKVDYGWGGTLAITLNRMPYFDRIEENLFVAQGYSGHGVALATLGGKLMAEAVSGTAEKFDLFAKVPTPDFPGGTLLRWPGLVAGMLYYSLRDKFF</sequence>
<keyword evidence="4" id="KW-1185">Reference proteome</keyword>
<dbReference type="Gene3D" id="3.50.50.60">
    <property type="entry name" value="FAD/NAD(P)-binding domain"/>
    <property type="match status" value="1"/>
</dbReference>
<dbReference type="Proteomes" id="UP000185999">
    <property type="component" value="Unassembled WGS sequence"/>
</dbReference>
<organism evidence="3 4">
    <name type="scientific">Neptunomonas antarctica</name>
    <dbReference type="NCBI Taxonomy" id="619304"/>
    <lineage>
        <taxon>Bacteria</taxon>
        <taxon>Pseudomonadati</taxon>
        <taxon>Pseudomonadota</taxon>
        <taxon>Gammaproteobacteria</taxon>
        <taxon>Oceanospirillales</taxon>
        <taxon>Oceanospirillaceae</taxon>
        <taxon>Neptunomonas</taxon>
    </lineage>
</organism>
<keyword evidence="1" id="KW-0560">Oxidoreductase</keyword>
<dbReference type="Gene3D" id="3.30.9.10">
    <property type="entry name" value="D-Amino Acid Oxidase, subunit A, domain 2"/>
    <property type="match status" value="1"/>
</dbReference>
<dbReference type="PANTHER" id="PTHR13847:SF281">
    <property type="entry name" value="FAD DEPENDENT OXIDOREDUCTASE DOMAIN-CONTAINING PROTEIN"/>
    <property type="match status" value="1"/>
</dbReference>
<reference evidence="4" key="1">
    <citation type="submission" date="2017-01" db="EMBL/GenBank/DDBJ databases">
        <authorList>
            <person name="Varghese N."/>
            <person name="Submissions S."/>
        </authorList>
    </citation>
    <scope>NUCLEOTIDE SEQUENCE [LARGE SCALE GENOMIC DNA]</scope>
    <source>
        <strain evidence="4">DSM 22306</strain>
    </source>
</reference>
<dbReference type="SUPFAM" id="SSF51905">
    <property type="entry name" value="FAD/NAD(P)-binding domain"/>
    <property type="match status" value="1"/>
</dbReference>
<dbReference type="STRING" id="619304.SAMN05421760_101865"/>
<name>A0A1N7JAK3_9GAMM</name>
<dbReference type="Pfam" id="PF01266">
    <property type="entry name" value="DAO"/>
    <property type="match status" value="1"/>
</dbReference>
<gene>
    <name evidence="3" type="ORF">SAMN05421760_101865</name>
</gene>
<evidence type="ECO:0000259" key="2">
    <source>
        <dbReference type="Pfam" id="PF01266"/>
    </source>
</evidence>
<dbReference type="GO" id="GO:0016491">
    <property type="term" value="F:oxidoreductase activity"/>
    <property type="evidence" value="ECO:0007669"/>
    <property type="project" value="UniProtKB-KW"/>
</dbReference>
<dbReference type="OrthoDB" id="311718at2"/>
<dbReference type="GO" id="GO:0005737">
    <property type="term" value="C:cytoplasm"/>
    <property type="evidence" value="ECO:0007669"/>
    <property type="project" value="TreeGrafter"/>
</dbReference>
<dbReference type="InterPro" id="IPR036188">
    <property type="entry name" value="FAD/NAD-bd_sf"/>
</dbReference>
<proteinExistence type="predicted"/>